<evidence type="ECO:0000313" key="1">
    <source>
        <dbReference type="EMBL" id="QYA18458.1"/>
    </source>
</evidence>
<name>A0A8F8PJY8_9VIRU</name>
<protein>
    <submittedName>
        <fullName evidence="1">Uncharacterized protein</fullName>
    </submittedName>
</protein>
<gene>
    <name evidence="1" type="ORF">KOM_12_189</name>
</gene>
<accession>A0A8F8PJY8</accession>
<organism evidence="1">
    <name type="scientific">Clandestinovirus</name>
    <dbReference type="NCBI Taxonomy" id="2831644"/>
    <lineage>
        <taxon>Viruses</taxon>
    </lineage>
</organism>
<dbReference type="EMBL" id="MZ420154">
    <property type="protein sequence ID" value="QYA18458.1"/>
    <property type="molecule type" value="Genomic_DNA"/>
</dbReference>
<reference evidence="1" key="1">
    <citation type="submission" date="2021-06" db="EMBL/GenBank/DDBJ databases">
        <authorList>
            <person name="Rolland C."/>
        </authorList>
    </citation>
    <scope>NUCLEOTIDE SEQUENCE</scope>
    <source>
        <strain evidence="1">347.936635</strain>
    </source>
</reference>
<proteinExistence type="predicted"/>
<sequence>MGELAINYQLSNVFLRKVSIFRWYMTMGSNLVTYRTKVRDWIERKYNEGVAWIKAKVPEDEKEKKMAKWLDVRIDCLEKMEDASDVVQTICDFCYNNGFAPNDVRKLLLQCLHELRFPAVPECETIDK</sequence>